<dbReference type="Pfam" id="PF07883">
    <property type="entry name" value="Cupin_2"/>
    <property type="match status" value="1"/>
</dbReference>
<keyword evidence="3" id="KW-1185">Reference proteome</keyword>
<proteinExistence type="predicted"/>
<dbReference type="CDD" id="cd02219">
    <property type="entry name" value="cupin_YjlB-like"/>
    <property type="match status" value="1"/>
</dbReference>
<gene>
    <name evidence="2" type="ORF">EKM59_10600</name>
</gene>
<feature type="domain" description="Cupin type-2" evidence="1">
    <location>
        <begin position="67"/>
        <end position="113"/>
    </location>
</feature>
<dbReference type="AlphaFoldDB" id="A0A433JGU1"/>
<comment type="caution">
    <text evidence="2">The sequence shown here is derived from an EMBL/GenBank/DDBJ whole genome shotgun (WGS) entry which is preliminary data.</text>
</comment>
<dbReference type="EMBL" id="RZGR01000041">
    <property type="protein sequence ID" value="RUQ81494.1"/>
    <property type="molecule type" value="Genomic_DNA"/>
</dbReference>
<dbReference type="InterPro" id="IPR011051">
    <property type="entry name" value="RmlC_Cupin_sf"/>
</dbReference>
<dbReference type="RefSeq" id="WP_127033517.1">
    <property type="nucleotide sequence ID" value="NZ_RZGR01000041.1"/>
</dbReference>
<evidence type="ECO:0000259" key="1">
    <source>
        <dbReference type="Pfam" id="PF07883"/>
    </source>
</evidence>
<dbReference type="InterPro" id="IPR047121">
    <property type="entry name" value="YjiB-like"/>
</dbReference>
<organism evidence="2 3">
    <name type="scientific">Legionella septentrionalis</name>
    <dbReference type="NCBI Taxonomy" id="2498109"/>
    <lineage>
        <taxon>Bacteria</taxon>
        <taxon>Pseudomonadati</taxon>
        <taxon>Pseudomonadota</taxon>
        <taxon>Gammaproteobacteria</taxon>
        <taxon>Legionellales</taxon>
        <taxon>Legionellaceae</taxon>
        <taxon>Legionella</taxon>
    </lineage>
</organism>
<dbReference type="OrthoDB" id="9791759at2"/>
<reference evidence="2 3" key="1">
    <citation type="submission" date="2018-12" db="EMBL/GenBank/DDBJ databases">
        <title>Legionella sp,whole genome shotgun sequence.</title>
        <authorList>
            <person name="Wu H."/>
        </authorList>
    </citation>
    <scope>NUCLEOTIDE SEQUENCE [LARGE SCALE GENOMIC DNA]</scope>
    <source>
        <strain evidence="3">km714</strain>
    </source>
</reference>
<name>A0A433JGU1_9GAMM</name>
<protein>
    <submittedName>
        <fullName evidence="2">Cupin domain-containing protein</fullName>
    </submittedName>
</protein>
<accession>A0A433JGU1</accession>
<sequence length="173" mass="19365">MDALKSVQPKEVIHELIPANHYFPGNSRLPLIIYKEVIKSSSPQSIQALLTENHWINSWVDTIYDYHHYHSNTHEALVIFSGACTVQIGGNKGKIFNIAAGDVIIFPAGISHKNMDSTADFKCVGAYPIDVEYDVLYGKAKELSQAEENIQKLGLPKCDPVYGKDGPLFNYWK</sequence>
<evidence type="ECO:0000313" key="3">
    <source>
        <dbReference type="Proteomes" id="UP000288012"/>
    </source>
</evidence>
<dbReference type="SUPFAM" id="SSF51182">
    <property type="entry name" value="RmlC-like cupins"/>
    <property type="match status" value="1"/>
</dbReference>
<dbReference type="InterPro" id="IPR014710">
    <property type="entry name" value="RmlC-like_jellyroll"/>
</dbReference>
<dbReference type="PANTHER" id="PTHR36448:SF2">
    <property type="entry name" value="CUPIN TYPE-1 DOMAIN-CONTAINING PROTEIN"/>
    <property type="match status" value="1"/>
</dbReference>
<dbReference type="InterPro" id="IPR014500">
    <property type="entry name" value="UCP019307_cupin"/>
</dbReference>
<dbReference type="PANTHER" id="PTHR36448">
    <property type="entry name" value="BLR7373 PROTEIN"/>
    <property type="match status" value="1"/>
</dbReference>
<dbReference type="InterPro" id="IPR013096">
    <property type="entry name" value="Cupin_2"/>
</dbReference>
<dbReference type="PIRSF" id="PIRSF019307">
    <property type="entry name" value="UCP019307"/>
    <property type="match status" value="1"/>
</dbReference>
<dbReference type="Gene3D" id="2.60.120.10">
    <property type="entry name" value="Jelly Rolls"/>
    <property type="match status" value="1"/>
</dbReference>
<dbReference type="Proteomes" id="UP000288012">
    <property type="component" value="Unassembled WGS sequence"/>
</dbReference>
<evidence type="ECO:0000313" key="2">
    <source>
        <dbReference type="EMBL" id="RUQ81494.1"/>
    </source>
</evidence>